<dbReference type="InterPro" id="IPR001807">
    <property type="entry name" value="ClC"/>
</dbReference>
<evidence type="ECO:0000256" key="3">
    <source>
        <dbReference type="ARBA" id="ARBA00022574"/>
    </source>
</evidence>
<feature type="transmembrane region" description="Helical" evidence="13">
    <location>
        <begin position="1518"/>
        <end position="1537"/>
    </location>
</feature>
<dbReference type="GO" id="GO:0005737">
    <property type="term" value="C:cytoplasm"/>
    <property type="evidence" value="ECO:0007669"/>
    <property type="project" value="UniProtKB-ARBA"/>
</dbReference>
<keyword evidence="18" id="KW-1185">Reference proteome</keyword>
<evidence type="ECO:0000313" key="16">
    <source>
        <dbReference type="EMBL" id="CAI3978176.1"/>
    </source>
</evidence>
<feature type="region of interest" description="Disordered" evidence="14">
    <location>
        <begin position="1770"/>
        <end position="1869"/>
    </location>
</feature>
<dbReference type="EMBL" id="CAMXCT010000392">
    <property type="protein sequence ID" value="CAI3978176.1"/>
    <property type="molecule type" value="Genomic_DNA"/>
</dbReference>
<evidence type="ECO:0000256" key="8">
    <source>
        <dbReference type="ARBA" id="ARBA00023122"/>
    </source>
</evidence>
<evidence type="ECO:0000256" key="7">
    <source>
        <dbReference type="ARBA" id="ARBA00023065"/>
    </source>
</evidence>
<evidence type="ECO:0000256" key="12">
    <source>
        <dbReference type="PROSITE-ProRule" id="PRU00703"/>
    </source>
</evidence>
<keyword evidence="7 13" id="KW-0406">Ion transport</keyword>
<evidence type="ECO:0000256" key="10">
    <source>
        <dbReference type="ARBA" id="ARBA00023214"/>
    </source>
</evidence>
<dbReference type="Gene3D" id="3.10.580.10">
    <property type="entry name" value="CBS-domain"/>
    <property type="match status" value="1"/>
</dbReference>
<evidence type="ECO:0000256" key="13">
    <source>
        <dbReference type="RuleBase" id="RU361221"/>
    </source>
</evidence>
<feature type="domain" description="CBS" evidence="15">
    <location>
        <begin position="1597"/>
        <end position="1667"/>
    </location>
</feature>
<dbReference type="SMART" id="SM00320">
    <property type="entry name" value="WD40"/>
    <property type="match status" value="2"/>
</dbReference>
<feature type="compositionally biased region" description="Basic and acidic residues" evidence="14">
    <location>
        <begin position="1837"/>
        <end position="1851"/>
    </location>
</feature>
<keyword evidence="6 13" id="KW-1133">Transmembrane helix</keyword>
<gene>
    <name evidence="16" type="ORF">C1SCF055_LOCUS6249</name>
</gene>
<dbReference type="InterPro" id="IPR015943">
    <property type="entry name" value="WD40/YVTN_repeat-like_dom_sf"/>
</dbReference>
<evidence type="ECO:0000256" key="11">
    <source>
        <dbReference type="ARBA" id="ARBA00025740"/>
    </source>
</evidence>
<dbReference type="Pfam" id="PF00571">
    <property type="entry name" value="CBS"/>
    <property type="match status" value="1"/>
</dbReference>
<comment type="caution">
    <text evidence="16">The sequence shown here is derived from an EMBL/GenBank/DDBJ whole genome shotgun (WGS) entry which is preliminary data.</text>
</comment>
<dbReference type="OrthoDB" id="428525at2759"/>
<feature type="region of interest" description="Disordered" evidence="14">
    <location>
        <begin position="645"/>
        <end position="664"/>
    </location>
</feature>
<feature type="domain" description="CBS" evidence="15">
    <location>
        <begin position="1702"/>
        <end position="1765"/>
    </location>
</feature>
<feature type="region of interest" description="Disordered" evidence="14">
    <location>
        <begin position="1"/>
        <end position="54"/>
    </location>
</feature>
<dbReference type="InterPro" id="IPR036322">
    <property type="entry name" value="WD40_repeat_dom_sf"/>
</dbReference>
<comment type="similarity">
    <text evidence="13">Belongs to the chloride channel (TC 2.A.49) family.</text>
</comment>
<dbReference type="InterPro" id="IPR000644">
    <property type="entry name" value="CBS_dom"/>
</dbReference>
<dbReference type="GO" id="GO:0005254">
    <property type="term" value="F:chloride channel activity"/>
    <property type="evidence" value="ECO:0007669"/>
    <property type="project" value="UniProtKB-UniRule"/>
</dbReference>
<protein>
    <recommendedName>
        <fullName evidence="13">Chloride channel protein</fullName>
    </recommendedName>
</protein>
<dbReference type="Pfam" id="PF21032">
    <property type="entry name" value="PROPPIN"/>
    <property type="match status" value="1"/>
</dbReference>
<feature type="compositionally biased region" description="Basic and acidic residues" evidence="14">
    <location>
        <begin position="1798"/>
        <end position="1812"/>
    </location>
</feature>
<dbReference type="PRINTS" id="PR00762">
    <property type="entry name" value="CLCHANNEL"/>
</dbReference>
<reference evidence="16" key="1">
    <citation type="submission" date="2022-10" db="EMBL/GenBank/DDBJ databases">
        <authorList>
            <person name="Chen Y."/>
            <person name="Dougan E. K."/>
            <person name="Chan C."/>
            <person name="Rhodes N."/>
            <person name="Thang M."/>
        </authorList>
    </citation>
    <scope>NUCLEOTIDE SEQUENCE</scope>
</reference>
<dbReference type="EMBL" id="CAMXCT030000392">
    <property type="protein sequence ID" value="CAL4765488.1"/>
    <property type="molecule type" value="Genomic_DNA"/>
</dbReference>
<name>A0A9P1BUC8_9DINO</name>
<keyword evidence="8 12" id="KW-0129">CBS domain</keyword>
<dbReference type="SUPFAM" id="SSF50978">
    <property type="entry name" value="WD40 repeat-like"/>
    <property type="match status" value="1"/>
</dbReference>
<dbReference type="PROSITE" id="PS51371">
    <property type="entry name" value="CBS"/>
    <property type="match status" value="2"/>
</dbReference>
<feature type="transmembrane region" description="Helical" evidence="13">
    <location>
        <begin position="1153"/>
        <end position="1183"/>
    </location>
</feature>
<feature type="transmembrane region" description="Helical" evidence="13">
    <location>
        <begin position="1069"/>
        <end position="1092"/>
    </location>
</feature>
<sequence>MLPPSEETVEKPLPEAEAQLPTGETFQDFASEDEFEECETMSHSSSLSVDSGPPLFDEVDDPVKHIDRQNLRKMKQAFVLAALARHGCEGNVDFPIALRSAGLDASASNWPGGPAWKAKAGGNARDVFQPNVAAGPKAQMLWKTFCESFEKQEFFKTAGAGIALLGNMELVLPAGELVFVQPFHGRLGNPIDCLVYVKHIELDDCPFILALHSYLPQDSDDHSLEDEFYKLSSHLDVVISELASEFFYYAPMRRQRTFGTRNFGARCREMNIGQFSSAADFQGFQWAASSTQWSYEKELTELVSSHTFWVTLPPTSERVSDAASIALGCSLPPFEDSAVPVSSEAVLETIQAVLPVLQSAGTPWRARGALGRPYRNSDSSCFVCGTTAGFRVFSLDTYKDDSNGDGTAIRERLRRDPHPHPRSSVMRVAMLMRSSIFAMVDQTFETSGEPAPGCMNKVQIWEERKQKVVAELRCRNEVKSVALHKDIIVMVCEYVIYVYTSGDVKVILHLDTGSNKLGLCAVATGSDPWLLCCPAQNKGAIRIQCGQDATATHVFQAHQSGVACLELSASGSLVATASETGTVMKVFRTKDGEALYRLRRSTRPAVISSLAFGGPDDCYLAVASSSVTVHIFKLDNAMVADVEEKENASPALEPQPDPKWTGPLSAMQTLQSKAADALRGLTPQLLADLRSFGQFHLPDMDGGQPAVDTRSKQSNIAGPILAFHKTRTEPKIYILHYNGFLYEISFEPNFDPKATQECSFLSATTWFATRPDFQVPKPITEFNTEPGGEGGEGAAALRVLKGFDQEAHLKALAHLVVKHKSASCSHCATSGVGAMDEPTGVARSAPHKLRHGPLSYEIFRRVDSLQLHAPFDQKERDLAEKRSKCHDTGRKEEKLATRLRQFLNVLVGVSVGFAAVAVRFGCQMLGNWRQKVLLNLLAGRDSWNLQFGEVLLIAMSMTGGFAMLATVAVVMVPASTGSGIPGVLAFLNGCDLRAALRGQVLLAKMFGTILAVGGGLALGPEGPMVHIGAIVGMVMCRRCLAPCLKRLGPFSRTVEEELSRQPLRYHVQAAVMGAGAGIAAAFNAPLAGTVFVVEEAASFFSKKLLLHSFISCAFAVLTCNVLSDYVFDLPKETIYSPTAACLGMASWMDSPWMAIHVAILGALCGLLAIFFNRLVVGIGIYFAQEAQRLGRGRKLFMRRFAFSLLIGCCCGAFAVLLPQSQPCLPSSLQNAFHGSSGCILESWLQQLVSGSRYVEAGKVSQEFRGDKDALVMSYEPRAGLFAAQYNPTYCLAAIEMQKDCRVPGIEKYIDNSSSLKPTDFCCRFQDLASLERGEFFNVSDQPKSPMSMGENWPRGPCSGLTWDDKDKVTLDHYSPGAAITLVPPTAVVRNLLVRGAPLVLPMSTVAAFLLGYFLLAACCSTAWIPGGLLVPMMCIGAAAGRLYGMLWHSILGPAPPFKAMPWVPELQPLLQALYPTPSPLPMEPGILAFAGCAAFLSGSGSLVMFVLVLLLEVALEPFLIPVILISILSARSVTSLMKAHGLYHELINVQSLPFLAETPHWRQSHYVVEDLLRQDAKTQREMFRQNSDLEASQFDREFPELITLSRRATEADIVEALERRLPGEDRTVSVHGFPVVEPPSTEGAGGQLCGLVTREALLGLLVRSRSRSVDVTTSASVAAIRSERSFSREPFALPAPGLEDVMDSAPFVVQGSTPVVHAHMLFARCGLRHVVVVDSSHRPIGVLTRKSLMPWRTPWEYEDNMHHDTFLEQRAAHSPTASRGNSPPNTPPLSRQGSYRQGGDRSSFRLAERRPESGPTGEGLLSPLAESLRLTTMTAEEASHDGEIGEGEGHLVLEGADGPGEASRTTSER</sequence>
<dbReference type="Pfam" id="PF00654">
    <property type="entry name" value="Voltage_CLC"/>
    <property type="match status" value="1"/>
</dbReference>
<feature type="compositionally biased region" description="Acidic residues" evidence="14">
    <location>
        <begin position="30"/>
        <end position="39"/>
    </location>
</feature>
<keyword evidence="3" id="KW-0853">WD repeat</keyword>
<dbReference type="SUPFAM" id="SSF81340">
    <property type="entry name" value="Clc chloride channel"/>
    <property type="match status" value="1"/>
</dbReference>
<organism evidence="16">
    <name type="scientific">Cladocopium goreaui</name>
    <dbReference type="NCBI Taxonomy" id="2562237"/>
    <lineage>
        <taxon>Eukaryota</taxon>
        <taxon>Sar</taxon>
        <taxon>Alveolata</taxon>
        <taxon>Dinophyceae</taxon>
        <taxon>Suessiales</taxon>
        <taxon>Symbiodiniaceae</taxon>
        <taxon>Cladocopium</taxon>
    </lineage>
</organism>
<dbReference type="Proteomes" id="UP001152797">
    <property type="component" value="Unassembled WGS sequence"/>
</dbReference>
<feature type="compositionally biased region" description="Polar residues" evidence="14">
    <location>
        <begin position="1775"/>
        <end position="1795"/>
    </location>
</feature>
<keyword evidence="5" id="KW-0677">Repeat</keyword>
<feature type="transmembrane region" description="Helical" evidence="13">
    <location>
        <begin position="1486"/>
        <end position="1511"/>
    </location>
</feature>
<reference evidence="17 18" key="2">
    <citation type="submission" date="2024-05" db="EMBL/GenBank/DDBJ databases">
        <authorList>
            <person name="Chen Y."/>
            <person name="Shah S."/>
            <person name="Dougan E. K."/>
            <person name="Thang M."/>
            <person name="Chan C."/>
        </authorList>
    </citation>
    <scope>NUCLEOTIDE SEQUENCE [LARGE SCALE GENOMIC DNA]</scope>
</reference>
<dbReference type="InterPro" id="IPR014743">
    <property type="entry name" value="Cl-channel_core"/>
</dbReference>
<feature type="transmembrane region" description="Helical" evidence="13">
    <location>
        <begin position="1195"/>
        <end position="1217"/>
    </location>
</feature>
<dbReference type="EMBL" id="CAMXCT020000392">
    <property type="protein sequence ID" value="CAL1131551.1"/>
    <property type="molecule type" value="Genomic_DNA"/>
</dbReference>
<keyword evidence="2 13" id="KW-0813">Transport</keyword>
<evidence type="ECO:0000256" key="1">
    <source>
        <dbReference type="ARBA" id="ARBA00004141"/>
    </source>
</evidence>
<dbReference type="InterPro" id="IPR051280">
    <property type="entry name" value="Cl-channel/antiporter"/>
</dbReference>
<feature type="transmembrane region" description="Helical" evidence="13">
    <location>
        <begin position="1001"/>
        <end position="1019"/>
    </location>
</feature>
<dbReference type="InterPro" id="IPR046342">
    <property type="entry name" value="CBS_dom_sf"/>
</dbReference>
<dbReference type="Gene3D" id="1.10.3080.10">
    <property type="entry name" value="Clc chloride channel"/>
    <property type="match status" value="1"/>
</dbReference>
<evidence type="ECO:0000256" key="9">
    <source>
        <dbReference type="ARBA" id="ARBA00023136"/>
    </source>
</evidence>
<dbReference type="Gene3D" id="2.130.10.10">
    <property type="entry name" value="YVTN repeat-like/Quinoprotein amine dehydrogenase"/>
    <property type="match status" value="1"/>
</dbReference>
<evidence type="ECO:0000256" key="14">
    <source>
        <dbReference type="SAM" id="MobiDB-lite"/>
    </source>
</evidence>
<evidence type="ECO:0000256" key="2">
    <source>
        <dbReference type="ARBA" id="ARBA00022448"/>
    </source>
</evidence>
<proteinExistence type="inferred from homology"/>
<feature type="transmembrane region" description="Helical" evidence="13">
    <location>
        <begin position="970"/>
        <end position="989"/>
    </location>
</feature>
<comment type="similarity">
    <text evidence="11">Belongs to the WD repeat PROPPIN family.</text>
</comment>
<dbReference type="SUPFAM" id="SSF54631">
    <property type="entry name" value="CBS-domain pair"/>
    <property type="match status" value="1"/>
</dbReference>
<evidence type="ECO:0000256" key="4">
    <source>
        <dbReference type="ARBA" id="ARBA00022692"/>
    </source>
</evidence>
<dbReference type="PANTHER" id="PTHR11689">
    <property type="entry name" value="CHLORIDE CHANNEL PROTEIN CLC FAMILY MEMBER"/>
    <property type="match status" value="1"/>
</dbReference>
<feature type="transmembrane region" description="Helical" evidence="13">
    <location>
        <begin position="1104"/>
        <end position="1123"/>
    </location>
</feature>
<evidence type="ECO:0000313" key="18">
    <source>
        <dbReference type="Proteomes" id="UP001152797"/>
    </source>
</evidence>
<evidence type="ECO:0000259" key="15">
    <source>
        <dbReference type="PROSITE" id="PS51371"/>
    </source>
</evidence>
<dbReference type="InterPro" id="IPR001680">
    <property type="entry name" value="WD40_rpt"/>
</dbReference>
<feature type="transmembrane region" description="Helical" evidence="13">
    <location>
        <begin position="1398"/>
        <end position="1415"/>
    </location>
</feature>
<evidence type="ECO:0000256" key="6">
    <source>
        <dbReference type="ARBA" id="ARBA00022989"/>
    </source>
</evidence>
<comment type="subcellular location">
    <subcellularLocation>
        <location evidence="1 13">Membrane</location>
        <topology evidence="1 13">Multi-pass membrane protein</topology>
    </subcellularLocation>
</comment>
<feature type="transmembrane region" description="Helical" evidence="13">
    <location>
        <begin position="1422"/>
        <end position="1443"/>
    </location>
</feature>
<keyword evidence="10 13" id="KW-0868">Chloride</keyword>
<dbReference type="InterPro" id="IPR048720">
    <property type="entry name" value="PROPPIN"/>
</dbReference>
<dbReference type="GO" id="GO:0016020">
    <property type="term" value="C:membrane"/>
    <property type="evidence" value="ECO:0007669"/>
    <property type="project" value="UniProtKB-SubCell"/>
</dbReference>
<keyword evidence="9 13" id="KW-0472">Membrane</keyword>
<evidence type="ECO:0000313" key="17">
    <source>
        <dbReference type="EMBL" id="CAL4765488.1"/>
    </source>
</evidence>
<dbReference type="SMART" id="SM00116">
    <property type="entry name" value="CBS"/>
    <property type="match status" value="2"/>
</dbReference>
<keyword evidence="4 13" id="KW-0812">Transmembrane</keyword>
<evidence type="ECO:0000256" key="5">
    <source>
        <dbReference type="ARBA" id="ARBA00022737"/>
    </source>
</evidence>
<accession>A0A9P1BUC8</accession>